<dbReference type="Proteomes" id="UP001440984">
    <property type="component" value="Unassembled WGS sequence"/>
</dbReference>
<reference evidence="1 2" key="1">
    <citation type="submission" date="2024-05" db="EMBL/GenBank/DDBJ databases">
        <authorList>
            <person name="Zhao H."/>
            <person name="Xu Y."/>
            <person name="Lin S."/>
            <person name="Spain J.C."/>
            <person name="Zhou N.-Y."/>
        </authorList>
    </citation>
    <scope>NUCLEOTIDE SEQUENCE [LARGE SCALE GENOMIC DNA]</scope>
    <source>
        <strain evidence="1 2">NEAU-NG30</strain>
    </source>
</reference>
<organism evidence="1 2">
    <name type="scientific">Amycolatopsis melonis</name>
    <dbReference type="NCBI Taxonomy" id="3156488"/>
    <lineage>
        <taxon>Bacteria</taxon>
        <taxon>Bacillati</taxon>
        <taxon>Actinomycetota</taxon>
        <taxon>Actinomycetes</taxon>
        <taxon>Pseudonocardiales</taxon>
        <taxon>Pseudonocardiaceae</taxon>
        <taxon>Amycolatopsis</taxon>
    </lineage>
</organism>
<dbReference type="EMBL" id="JBDZYD010000009">
    <property type="protein sequence ID" value="MEQ0562239.1"/>
    <property type="molecule type" value="Genomic_DNA"/>
</dbReference>
<name>A0ABV0LJZ4_9PSEU</name>
<protein>
    <submittedName>
        <fullName evidence="1">Uncharacterized protein</fullName>
    </submittedName>
</protein>
<accession>A0ABV0LJZ4</accession>
<comment type="caution">
    <text evidence="1">The sequence shown here is derived from an EMBL/GenBank/DDBJ whole genome shotgun (WGS) entry which is preliminary data.</text>
</comment>
<proteinExistence type="predicted"/>
<evidence type="ECO:0000313" key="1">
    <source>
        <dbReference type="EMBL" id="MEQ0562239.1"/>
    </source>
</evidence>
<sequence>MLSARGEIGIHACTEADMAAVSKLLAMGVLSVDQALSPDLLVAEVDHRVVAALAPNSPVAADPFVATAEVSELLLLRASQLGWPGHRETPRWMRTWRAWYDRGALC</sequence>
<evidence type="ECO:0000313" key="2">
    <source>
        <dbReference type="Proteomes" id="UP001440984"/>
    </source>
</evidence>
<keyword evidence="2" id="KW-1185">Reference proteome</keyword>
<gene>
    <name evidence="1" type="ORF">ABJI51_24415</name>
</gene>
<dbReference type="RefSeq" id="WP_348953705.1">
    <property type="nucleotide sequence ID" value="NZ_JBDZYD010000009.1"/>
</dbReference>